<proteinExistence type="predicted"/>
<reference evidence="1" key="1">
    <citation type="journal article" date="2015" name="Nature">
        <title>Complex archaea that bridge the gap between prokaryotes and eukaryotes.</title>
        <authorList>
            <person name="Spang A."/>
            <person name="Saw J.H."/>
            <person name="Jorgensen S.L."/>
            <person name="Zaremba-Niedzwiedzka K."/>
            <person name="Martijn J."/>
            <person name="Lind A.E."/>
            <person name="van Eijk R."/>
            <person name="Schleper C."/>
            <person name="Guy L."/>
            <person name="Ettema T.J."/>
        </authorList>
    </citation>
    <scope>NUCLEOTIDE SEQUENCE</scope>
</reference>
<sequence>MYYPIKGGSSLVVGDESWGQYRVHLPPVPPKHLILFSDLPKIDQKWTRTGLPDFWEERYLEESDIRDKERDLVENALLDKVTHCDIVLNRFRIQEFIRRMWGVWFMNNGVPTFLDRHHYFYLQWSKYDHEENNGYPFYYNFSRKAFYFRQWCEQNPLSLGYMVIGPRGTGKSSEELACITNNMTLRHNKKAALQSKSFEGDSQKILFNEKLVPLFNNLPPFFKPVNNHGTNPATKLNFFRDPKKGAMAKKVKFGPEYELSTTIRPVGPGEGELDGATEAEILEDEIGKTHPNLQADIYKRHTKNVRSVFRNHRKIGLLRKTSTVEEMDEGGDECLALWDDSDNSPEKLDGNGMTVSKIHRYFFSALDTDTSPEVCDDYGNVDREKAENKIDNERAAIKHDLKKLSSSMRKSPKTVEEAFIKDQSKSIFNVFLLTKRLTELHKMRKPPYVRGNLYWVDDKENGTVGFERDDYAGRFYWAWFPDEFSGKKEPKDWKILNNVGKEQGYNRKGDSVIQPVPMNDHLFAIASDPIKFSKTKDPRASKAAAHGFRKFDTLVDYNKPKEEWLSHNFIFEYIERPDDPETYFDDMGMACFFLGTSILPETNIKSLVQHFESKGWERFLLYRRDFPDIDVGSQDDSGFSSVPEVIDNYTRRLISFINRHVMRMPFERTLQSWLDFDPANTTKYDATVSSGFTLIAQEFKAERDDGNYEQDINDWFDTYRRDGAASILINEDDE</sequence>
<evidence type="ECO:0000313" key="1">
    <source>
        <dbReference type="EMBL" id="KKN49549.1"/>
    </source>
</evidence>
<gene>
    <name evidence="1" type="ORF">LCGC14_0641770</name>
</gene>
<dbReference type="EMBL" id="LAZR01001163">
    <property type="protein sequence ID" value="KKN49549.1"/>
    <property type="molecule type" value="Genomic_DNA"/>
</dbReference>
<name>A0A0F9R435_9ZZZZ</name>
<comment type="caution">
    <text evidence="1">The sequence shown here is derived from an EMBL/GenBank/DDBJ whole genome shotgun (WGS) entry which is preliminary data.</text>
</comment>
<dbReference type="AlphaFoldDB" id="A0A0F9R435"/>
<protein>
    <submittedName>
        <fullName evidence="1">Uncharacterized protein</fullName>
    </submittedName>
</protein>
<organism evidence="1">
    <name type="scientific">marine sediment metagenome</name>
    <dbReference type="NCBI Taxonomy" id="412755"/>
    <lineage>
        <taxon>unclassified sequences</taxon>
        <taxon>metagenomes</taxon>
        <taxon>ecological metagenomes</taxon>
    </lineage>
</organism>
<accession>A0A0F9R435</accession>